<accession>A0A2N7W3U0</accession>
<dbReference type="AlphaFoldDB" id="A0A2N7W3U0"/>
<evidence type="ECO:0008006" key="3">
    <source>
        <dbReference type="Google" id="ProtNLM"/>
    </source>
</evidence>
<sequence>MTFELPNLDVMQAQQVLDQLKRRIPGYSPGWTDYNPSDPGITLLQMLVWIFEGTAFTANAVPLETYRNMLRSVVGLSSAVYLPGSQAQDYGTAFPYANYADNNSQDPAYEALKDTLVDMEMGVKLGYPALQEAVVKYRRAPYLAITPNDLTALAAELSAFIDALAQGADTVLHVARLCLQQRGDASELFLVNDEPYAYSAPASDGNGTFAVSLTTALEDDTAAAEVTLLDNVQQYLGARTLLGGMLSIHHANLVYLDVRCQVRCFARERAGEVAGAVLVALEQGLQPLRLDGGREWTYGARIDATTLTPLIAAVPGVDRLEALTVQTVGRAISLFRRPVLRRGVEETKPVRHPWVAGQIPLPRFPHPPSVIESGLPRLYSACVTALEADNG</sequence>
<dbReference type="RefSeq" id="WP_102610547.1">
    <property type="nucleotide sequence ID" value="NZ_CADIKD010000013.1"/>
</dbReference>
<evidence type="ECO:0000313" key="1">
    <source>
        <dbReference type="EMBL" id="PMS24061.1"/>
    </source>
</evidence>
<keyword evidence="2" id="KW-1185">Reference proteome</keyword>
<gene>
    <name evidence="1" type="ORF">C0Z19_14620</name>
</gene>
<evidence type="ECO:0000313" key="2">
    <source>
        <dbReference type="Proteomes" id="UP000235347"/>
    </source>
</evidence>
<protein>
    <recommendedName>
        <fullName evidence="3">Baseplate protein J-like domain-containing protein</fullName>
    </recommendedName>
</protein>
<proteinExistence type="predicted"/>
<name>A0A2N7W3U0_9BURK</name>
<comment type="caution">
    <text evidence="1">The sequence shown here is derived from an EMBL/GenBank/DDBJ whole genome shotgun (WGS) entry which is preliminary data.</text>
</comment>
<dbReference type="Proteomes" id="UP000235347">
    <property type="component" value="Unassembled WGS sequence"/>
</dbReference>
<dbReference type="EMBL" id="PNYB01000011">
    <property type="protein sequence ID" value="PMS24061.1"/>
    <property type="molecule type" value="Genomic_DNA"/>
</dbReference>
<reference evidence="1 2" key="1">
    <citation type="submission" date="2018-01" db="EMBL/GenBank/DDBJ databases">
        <title>Whole genome analyses suggest that Burkholderia sensu lato contains two further novel genera in the rhizoxinica-symbiotica group Mycetohabitans gen. nov., and Trinickia gen. nov.: implications for the evolution of diazotrophy and nodulation in the Burkholderiaceae.</title>
        <authorList>
            <person name="Estrada-de los Santos P."/>
            <person name="Palmer M."/>
            <person name="Chavez-Ramirez B."/>
            <person name="Beukes C."/>
            <person name="Steenkamp E.T."/>
            <person name="Hirsch A.M."/>
            <person name="Manyaka P."/>
            <person name="Maluk M."/>
            <person name="Lafos M."/>
            <person name="Crook M."/>
            <person name="Gross E."/>
            <person name="Simon M.F."/>
            <person name="Bueno dos Reis Junior F."/>
            <person name="Poole P.S."/>
            <person name="Venter S.N."/>
            <person name="James E.K."/>
        </authorList>
    </citation>
    <scope>NUCLEOTIDE SEQUENCE [LARGE SCALE GENOMIC DNA]</scope>
    <source>
        <strain evidence="1 2">GP25-8</strain>
    </source>
</reference>
<organism evidence="1 2">
    <name type="scientific">Trinickia soli</name>
    <dbReference type="NCBI Taxonomy" id="380675"/>
    <lineage>
        <taxon>Bacteria</taxon>
        <taxon>Pseudomonadati</taxon>
        <taxon>Pseudomonadota</taxon>
        <taxon>Betaproteobacteria</taxon>
        <taxon>Burkholderiales</taxon>
        <taxon>Burkholderiaceae</taxon>
        <taxon>Trinickia</taxon>
    </lineage>
</organism>